<keyword evidence="2" id="KW-1185">Reference proteome</keyword>
<dbReference type="EMBL" id="KZ344998">
    <property type="protein sequence ID" value="PIO77444.1"/>
    <property type="molecule type" value="Genomic_DNA"/>
</dbReference>
<accession>A0A2G9V4M4</accession>
<protein>
    <recommendedName>
        <fullName evidence="3">Phosphoglycerate mutase family protein</fullName>
    </recommendedName>
</protein>
<evidence type="ECO:0008006" key="3">
    <source>
        <dbReference type="Google" id="ProtNLM"/>
    </source>
</evidence>
<gene>
    <name evidence="1" type="ORF">TELCIR_00469</name>
</gene>
<evidence type="ECO:0000313" key="2">
    <source>
        <dbReference type="Proteomes" id="UP000230423"/>
    </source>
</evidence>
<dbReference type="Proteomes" id="UP000230423">
    <property type="component" value="Unassembled WGS sequence"/>
</dbReference>
<dbReference type="OrthoDB" id="414418at2759"/>
<sequence length="121" mass="13012">MDTLSKNYDKEAERDGIARTDFVLRSLGQEQRDESLIIVAHAVTLAVAASIATQHNYVDKAEEEGIDRVGLGLRFPPGSVVSVQLNSGSGQSASYELCPGVVPPLSYGELYTNRPVFDTAA</sequence>
<reference evidence="1 2" key="1">
    <citation type="submission" date="2015-09" db="EMBL/GenBank/DDBJ databases">
        <title>Draft genome of the parasitic nematode Teladorsagia circumcincta isolate WARC Sus (inbred).</title>
        <authorList>
            <person name="Mitreva M."/>
        </authorList>
    </citation>
    <scope>NUCLEOTIDE SEQUENCE [LARGE SCALE GENOMIC DNA]</scope>
    <source>
        <strain evidence="1 2">S</strain>
    </source>
</reference>
<evidence type="ECO:0000313" key="1">
    <source>
        <dbReference type="EMBL" id="PIO77444.1"/>
    </source>
</evidence>
<name>A0A2G9V4M4_TELCI</name>
<proteinExistence type="predicted"/>
<organism evidence="1 2">
    <name type="scientific">Teladorsagia circumcincta</name>
    <name type="common">Brown stomach worm</name>
    <name type="synonym">Ostertagia circumcincta</name>
    <dbReference type="NCBI Taxonomy" id="45464"/>
    <lineage>
        <taxon>Eukaryota</taxon>
        <taxon>Metazoa</taxon>
        <taxon>Ecdysozoa</taxon>
        <taxon>Nematoda</taxon>
        <taxon>Chromadorea</taxon>
        <taxon>Rhabditida</taxon>
        <taxon>Rhabditina</taxon>
        <taxon>Rhabditomorpha</taxon>
        <taxon>Strongyloidea</taxon>
        <taxon>Trichostrongylidae</taxon>
        <taxon>Teladorsagia</taxon>
    </lineage>
</organism>
<dbReference type="AlphaFoldDB" id="A0A2G9V4M4"/>